<keyword evidence="2" id="KW-0418">Kinase</keyword>
<proteinExistence type="predicted"/>
<reference evidence="2" key="1">
    <citation type="journal article" date="2021" name="PeerJ">
        <title>Extensive microbial diversity within the chicken gut microbiome revealed by metagenomics and culture.</title>
        <authorList>
            <person name="Gilroy R."/>
            <person name="Ravi A."/>
            <person name="Getino M."/>
            <person name="Pursley I."/>
            <person name="Horton D.L."/>
            <person name="Alikhan N.F."/>
            <person name="Baker D."/>
            <person name="Gharbi K."/>
            <person name="Hall N."/>
            <person name="Watson M."/>
            <person name="Adriaenssens E.M."/>
            <person name="Foster-Nyarko E."/>
            <person name="Jarju S."/>
            <person name="Secka A."/>
            <person name="Antonio M."/>
            <person name="Oren A."/>
            <person name="Chaudhuri R.R."/>
            <person name="La Ragione R."/>
            <person name="Hildebrand F."/>
            <person name="Pallen M.J."/>
        </authorList>
    </citation>
    <scope>NUCLEOTIDE SEQUENCE</scope>
    <source>
        <strain evidence="2">CHK178-16964</strain>
    </source>
</reference>
<dbReference type="EMBL" id="DWZA01000047">
    <property type="protein sequence ID" value="HJA70920.1"/>
    <property type="molecule type" value="Genomic_DNA"/>
</dbReference>
<dbReference type="GO" id="GO:0016301">
    <property type="term" value="F:kinase activity"/>
    <property type="evidence" value="ECO:0007669"/>
    <property type="project" value="UniProtKB-KW"/>
</dbReference>
<dbReference type="AlphaFoldDB" id="A0A9D2HG27"/>
<sequence>MARKPKEKKPKKQKEVYIPKQGLMGIGEDYHVYYMTRQEKLTGLLIGAAAGLVIGYVFFNNWIVAVLLAIFAAVKIRKPYQDYLHKKRLKSLLLQFKDLLEALSASYSAGMATSKAFENAQGEMIQLYGPESDIAREMQIINVGLQHNLNIEDLLLNFADRSGLDDVNSFANVFDVCNRKGGNLQQIVGDTRKIINDKIDMEMEIQTMVAASKNELNIMMVMPLIIMLSMRGFGESMTGNSLANIVIKLAALAIFAAAYVIGKRMIEIKL</sequence>
<protein>
    <submittedName>
        <fullName evidence="2">Kinase</fullName>
    </submittedName>
</protein>
<feature type="transmembrane region" description="Helical" evidence="1">
    <location>
        <begin position="44"/>
        <end position="74"/>
    </location>
</feature>
<evidence type="ECO:0000313" key="3">
    <source>
        <dbReference type="Proteomes" id="UP000823900"/>
    </source>
</evidence>
<accession>A0A9D2HG27</accession>
<keyword evidence="2" id="KW-0808">Transferase</keyword>
<keyword evidence="1" id="KW-0472">Membrane</keyword>
<keyword evidence="1" id="KW-0812">Transmembrane</keyword>
<dbReference type="PANTHER" id="PTHR35007:SF1">
    <property type="entry name" value="PILUS ASSEMBLY PROTEIN"/>
    <property type="match status" value="1"/>
</dbReference>
<keyword evidence="1" id="KW-1133">Transmembrane helix</keyword>
<dbReference type="PANTHER" id="PTHR35007">
    <property type="entry name" value="INTEGRAL MEMBRANE PROTEIN-RELATED"/>
    <property type="match status" value="1"/>
</dbReference>
<evidence type="ECO:0000313" key="2">
    <source>
        <dbReference type="EMBL" id="HJA70920.1"/>
    </source>
</evidence>
<feature type="transmembrane region" description="Helical" evidence="1">
    <location>
        <begin position="245"/>
        <end position="262"/>
    </location>
</feature>
<reference evidence="2" key="2">
    <citation type="submission" date="2021-04" db="EMBL/GenBank/DDBJ databases">
        <authorList>
            <person name="Gilroy R."/>
        </authorList>
    </citation>
    <scope>NUCLEOTIDE SEQUENCE</scope>
    <source>
        <strain evidence="2">CHK178-16964</strain>
    </source>
</reference>
<gene>
    <name evidence="2" type="ORF">IAA07_04975</name>
</gene>
<name>A0A9D2HG27_9FIRM</name>
<dbReference type="Proteomes" id="UP000823900">
    <property type="component" value="Unassembled WGS sequence"/>
</dbReference>
<organism evidence="2 3">
    <name type="scientific">Candidatus Lachnoclostridium stercoravium</name>
    <dbReference type="NCBI Taxonomy" id="2838633"/>
    <lineage>
        <taxon>Bacteria</taxon>
        <taxon>Bacillati</taxon>
        <taxon>Bacillota</taxon>
        <taxon>Clostridia</taxon>
        <taxon>Lachnospirales</taxon>
        <taxon>Lachnospiraceae</taxon>
    </lineage>
</organism>
<comment type="caution">
    <text evidence="2">The sequence shown here is derived from an EMBL/GenBank/DDBJ whole genome shotgun (WGS) entry which is preliminary data.</text>
</comment>
<evidence type="ECO:0000256" key="1">
    <source>
        <dbReference type="SAM" id="Phobius"/>
    </source>
</evidence>